<gene>
    <name evidence="17" type="ORF">A2Z42_04050</name>
</gene>
<keyword evidence="8 14" id="KW-0812">Transmembrane</keyword>
<protein>
    <recommendedName>
        <fullName evidence="5">dolichyl-phosphate beta-glucosyltransferase</fullName>
        <ecNumber evidence="5">2.4.1.117</ecNumber>
    </recommendedName>
</protein>
<feature type="transmembrane region" description="Helical" evidence="14">
    <location>
        <begin position="254"/>
        <end position="276"/>
    </location>
</feature>
<evidence type="ECO:0000256" key="10">
    <source>
        <dbReference type="ARBA" id="ARBA00022968"/>
    </source>
</evidence>
<evidence type="ECO:0000256" key="11">
    <source>
        <dbReference type="ARBA" id="ARBA00022989"/>
    </source>
</evidence>
<dbReference type="AlphaFoldDB" id="A0A1G1WH42"/>
<keyword evidence="9" id="KW-0256">Endoplasmic reticulum</keyword>
<comment type="similarity">
    <text evidence="4">Belongs to the glycosyltransferase 2 family.</text>
</comment>
<dbReference type="SUPFAM" id="SSF53448">
    <property type="entry name" value="Nucleotide-diphospho-sugar transferases"/>
    <property type="match status" value="1"/>
</dbReference>
<comment type="subcellular location">
    <subcellularLocation>
        <location evidence="2">Endoplasmic reticulum membrane</location>
        <topology evidence="2">Single-pass membrane protein</topology>
    </subcellularLocation>
    <subcellularLocation>
        <location evidence="1">Membrane</location>
        <topology evidence="1">Multi-pass membrane protein</topology>
    </subcellularLocation>
</comment>
<dbReference type="GO" id="GO:0006487">
    <property type="term" value="P:protein N-linked glycosylation"/>
    <property type="evidence" value="ECO:0007669"/>
    <property type="project" value="TreeGrafter"/>
</dbReference>
<evidence type="ECO:0000313" key="18">
    <source>
        <dbReference type="Proteomes" id="UP000176645"/>
    </source>
</evidence>
<dbReference type="GO" id="GO:0004581">
    <property type="term" value="F:dolichyl-phosphate beta-glucosyltransferase activity"/>
    <property type="evidence" value="ECO:0007669"/>
    <property type="project" value="UniProtKB-EC"/>
</dbReference>
<comment type="catalytic activity">
    <reaction evidence="13">
        <text>a di-trans,poly-cis-dolichyl phosphate + UDP-alpha-D-glucose = a di-trans,poly-cis-dolichyl beta-D-glucosyl phosphate + UDP</text>
        <dbReference type="Rhea" id="RHEA:15401"/>
        <dbReference type="Rhea" id="RHEA-COMP:19498"/>
        <dbReference type="Rhea" id="RHEA-COMP:19502"/>
        <dbReference type="ChEBI" id="CHEBI:57525"/>
        <dbReference type="ChEBI" id="CHEBI:57683"/>
        <dbReference type="ChEBI" id="CHEBI:58223"/>
        <dbReference type="ChEBI" id="CHEBI:58885"/>
        <dbReference type="EC" id="2.4.1.117"/>
    </reaction>
    <physiologicalReaction direction="left-to-right" evidence="13">
        <dbReference type="Rhea" id="RHEA:15402"/>
    </physiologicalReaction>
</comment>
<dbReference type="Pfam" id="PF04138">
    <property type="entry name" value="GtrA_DPMS_TM"/>
    <property type="match status" value="1"/>
</dbReference>
<dbReference type="Proteomes" id="UP000176645">
    <property type="component" value="Unassembled WGS sequence"/>
</dbReference>
<dbReference type="Gene3D" id="3.90.550.10">
    <property type="entry name" value="Spore Coat Polysaccharide Biosynthesis Protein SpsA, Chain A"/>
    <property type="match status" value="1"/>
</dbReference>
<evidence type="ECO:0000256" key="7">
    <source>
        <dbReference type="ARBA" id="ARBA00022679"/>
    </source>
</evidence>
<name>A0A1G1WH42_9BACT</name>
<dbReference type="CDD" id="cd04188">
    <property type="entry name" value="DPG_synthase"/>
    <property type="match status" value="1"/>
</dbReference>
<feature type="transmembrane region" description="Helical" evidence="14">
    <location>
        <begin position="384"/>
        <end position="402"/>
    </location>
</feature>
<dbReference type="InterPro" id="IPR007267">
    <property type="entry name" value="GtrA_DPMS_TM"/>
</dbReference>
<evidence type="ECO:0000256" key="4">
    <source>
        <dbReference type="ARBA" id="ARBA00006739"/>
    </source>
</evidence>
<dbReference type="GO" id="GO:0016020">
    <property type="term" value="C:membrane"/>
    <property type="evidence" value="ECO:0007669"/>
    <property type="project" value="UniProtKB-SubCell"/>
</dbReference>
<feature type="domain" description="GtrA/DPMS transmembrane" evidence="16">
    <location>
        <begin position="257"/>
        <end position="374"/>
    </location>
</feature>
<keyword evidence="11 14" id="KW-1133">Transmembrane helix</keyword>
<evidence type="ECO:0000313" key="17">
    <source>
        <dbReference type="EMBL" id="OGY27038.1"/>
    </source>
</evidence>
<dbReference type="InterPro" id="IPR035518">
    <property type="entry name" value="DPG_synthase"/>
</dbReference>
<evidence type="ECO:0000256" key="9">
    <source>
        <dbReference type="ARBA" id="ARBA00022824"/>
    </source>
</evidence>
<keyword evidence="6" id="KW-0328">Glycosyltransferase</keyword>
<dbReference type="PANTHER" id="PTHR10859">
    <property type="entry name" value="GLYCOSYL TRANSFERASE"/>
    <property type="match status" value="1"/>
</dbReference>
<dbReference type="PANTHER" id="PTHR10859:SF91">
    <property type="entry name" value="DOLICHYL-PHOSPHATE BETA-GLUCOSYLTRANSFERASE"/>
    <property type="match status" value="1"/>
</dbReference>
<comment type="pathway">
    <text evidence="3">Protein modification; protein glycosylation.</text>
</comment>
<evidence type="ECO:0000256" key="13">
    <source>
        <dbReference type="ARBA" id="ARBA00045097"/>
    </source>
</evidence>
<feature type="transmembrane region" description="Helical" evidence="14">
    <location>
        <begin position="321"/>
        <end position="342"/>
    </location>
</feature>
<evidence type="ECO:0000259" key="15">
    <source>
        <dbReference type="Pfam" id="PF00535"/>
    </source>
</evidence>
<dbReference type="Pfam" id="PF00535">
    <property type="entry name" value="Glycos_transf_2"/>
    <property type="match status" value="1"/>
</dbReference>
<evidence type="ECO:0000256" key="14">
    <source>
        <dbReference type="SAM" id="Phobius"/>
    </source>
</evidence>
<evidence type="ECO:0000256" key="1">
    <source>
        <dbReference type="ARBA" id="ARBA00004141"/>
    </source>
</evidence>
<keyword evidence="12 14" id="KW-0472">Membrane</keyword>
<organism evidence="17 18">
    <name type="scientific">Candidatus Woykebacteria bacterium RBG_19FT_COMBO_43_10</name>
    <dbReference type="NCBI Taxonomy" id="1802598"/>
    <lineage>
        <taxon>Bacteria</taxon>
        <taxon>Candidatus Woykeibacteriota</taxon>
    </lineage>
</organism>
<feature type="transmembrane region" description="Helical" evidence="14">
    <location>
        <begin position="348"/>
        <end position="368"/>
    </location>
</feature>
<evidence type="ECO:0000256" key="6">
    <source>
        <dbReference type="ARBA" id="ARBA00022676"/>
    </source>
</evidence>
<evidence type="ECO:0000256" key="5">
    <source>
        <dbReference type="ARBA" id="ARBA00012583"/>
    </source>
</evidence>
<feature type="transmembrane region" description="Helical" evidence="14">
    <location>
        <begin position="282"/>
        <end position="300"/>
    </location>
</feature>
<dbReference type="InterPro" id="IPR029044">
    <property type="entry name" value="Nucleotide-diphossugar_trans"/>
</dbReference>
<dbReference type="GO" id="GO:0000271">
    <property type="term" value="P:polysaccharide biosynthetic process"/>
    <property type="evidence" value="ECO:0007669"/>
    <property type="project" value="InterPro"/>
</dbReference>
<proteinExistence type="inferred from homology"/>
<dbReference type="InterPro" id="IPR001173">
    <property type="entry name" value="Glyco_trans_2-like"/>
</dbReference>
<evidence type="ECO:0000256" key="2">
    <source>
        <dbReference type="ARBA" id="ARBA00004389"/>
    </source>
</evidence>
<accession>A0A1G1WH42</accession>
<evidence type="ECO:0000256" key="12">
    <source>
        <dbReference type="ARBA" id="ARBA00023136"/>
    </source>
</evidence>
<comment type="caution">
    <text evidence="17">The sequence shown here is derived from an EMBL/GenBank/DDBJ whole genome shotgun (WGS) entry which is preliminary data.</text>
</comment>
<evidence type="ECO:0000256" key="8">
    <source>
        <dbReference type="ARBA" id="ARBA00022692"/>
    </source>
</evidence>
<keyword evidence="10" id="KW-0735">Signal-anchor</keyword>
<evidence type="ECO:0000259" key="16">
    <source>
        <dbReference type="Pfam" id="PF04138"/>
    </source>
</evidence>
<feature type="domain" description="Glycosyltransferase 2-like" evidence="15">
    <location>
        <begin position="3"/>
        <end position="174"/>
    </location>
</feature>
<keyword evidence="7" id="KW-0808">Transferase</keyword>
<reference evidence="17 18" key="1">
    <citation type="journal article" date="2016" name="Nat. Commun.">
        <title>Thousands of microbial genomes shed light on interconnected biogeochemical processes in an aquifer system.</title>
        <authorList>
            <person name="Anantharaman K."/>
            <person name="Brown C.T."/>
            <person name="Hug L.A."/>
            <person name="Sharon I."/>
            <person name="Castelle C.J."/>
            <person name="Probst A.J."/>
            <person name="Thomas B.C."/>
            <person name="Singh A."/>
            <person name="Wilkins M.J."/>
            <person name="Karaoz U."/>
            <person name="Brodie E.L."/>
            <person name="Williams K.H."/>
            <person name="Hubbard S.S."/>
            <person name="Banfield J.F."/>
        </authorList>
    </citation>
    <scope>NUCLEOTIDE SEQUENCE [LARGE SCALE GENOMIC DNA]</scope>
</reference>
<dbReference type="EC" id="2.4.1.117" evidence="5"/>
<evidence type="ECO:0000256" key="3">
    <source>
        <dbReference type="ARBA" id="ARBA00004922"/>
    </source>
</evidence>
<sequence>MISIIIPAFNEEDRIASSLEKLSTFLKKRPEEFEVIVVDDASTDGTGKLAKSFASKIPNLKVIRLEKSPFEGKGLAVNKGALATKGEVVVFTDADFSTPIEEIGKLLRKLEEGFDIAIGSRALDRSLVKTKQSAVREFMGRVFNFLVQRITLPGIVDTQCGFKAFKMRVCRQLFEKEKIFDFGFDVELLYLARKKGLKIVEIPVIWNNHPTSKVHPIKDSVSMFADLFKIRLYHANKNGSLADKFFYQFYARRTLWRFVTVGTSGTLVDYSLFFVLTRYFNLPALVANPISVETAIIWNFTWNNLWTFSEREIPRPFWKKFLIFQFVSLGGLLLSQNSLFIFNRIFNIFDLVAKALTLPIVASFNYLVNSRWTFRDLSAGRSMWRLYMAIIFLLFVIYVSLII</sequence>
<dbReference type="EMBL" id="MHCU01000050">
    <property type="protein sequence ID" value="OGY27038.1"/>
    <property type="molecule type" value="Genomic_DNA"/>
</dbReference>